<feature type="compositionally biased region" description="Low complexity" evidence="6">
    <location>
        <begin position="120"/>
        <end position="131"/>
    </location>
</feature>
<evidence type="ECO:0000313" key="8">
    <source>
        <dbReference type="EMBL" id="KAF0295350.1"/>
    </source>
</evidence>
<feature type="compositionally biased region" description="Polar residues" evidence="6">
    <location>
        <begin position="30"/>
        <end position="39"/>
    </location>
</feature>
<evidence type="ECO:0000256" key="5">
    <source>
        <dbReference type="PROSITE-ProRule" id="PRU00042"/>
    </source>
</evidence>
<comment type="caution">
    <text evidence="8">The sequence shown here is derived from an EMBL/GenBank/DDBJ whole genome shotgun (WGS) entry which is preliminary data.</text>
</comment>
<evidence type="ECO:0000313" key="9">
    <source>
        <dbReference type="Proteomes" id="UP000440578"/>
    </source>
</evidence>
<dbReference type="OrthoDB" id="10054079at2759"/>
<dbReference type="AlphaFoldDB" id="A0A6A4VVD0"/>
<dbReference type="GO" id="GO:0005634">
    <property type="term" value="C:nucleus"/>
    <property type="evidence" value="ECO:0007669"/>
    <property type="project" value="TreeGrafter"/>
</dbReference>
<keyword evidence="9" id="KW-1185">Reference proteome</keyword>
<dbReference type="GO" id="GO:0008270">
    <property type="term" value="F:zinc ion binding"/>
    <property type="evidence" value="ECO:0007669"/>
    <property type="project" value="UniProtKB-KW"/>
</dbReference>
<feature type="compositionally biased region" description="Basic and acidic residues" evidence="6">
    <location>
        <begin position="45"/>
        <end position="55"/>
    </location>
</feature>
<sequence>MSLPPTDVFVLFRQMDAKSSPLAMLQRTCSQIGADTTATKPLITAEKKRDDKKEASSSPAAAAPAVAPAATTTAPAEKPTFKPYDLDRKDPPAPAPRAEDPPKERKSPGRSPESRKTPKSDSSTASGSGTSPITRPGAEVLAGVGSKDLAGLGLHKPGALPMPLPPYLPGADAASAALRPTLPGLPGLYSQSGLSAASYLGLPPHRPGEKCASPYCPCAYSSSAHGYGAPCPAGCTQCEHAKSLSSALHGSPYLGLGLNPFYPPTSLGLGLPTAPGAASAGAQPIVCSWMAEGRYCGKRFASTEELMQHLRTHTNLSASDSALSLLHPAYQASLLGAHRSPFAVPPSSLSPLSAARYHPYPKPPSSLGLGAPHPSLAAYAAYSPYGALYARPPTMP</sequence>
<comment type="similarity">
    <text evidence="1">Belongs to the Elbow/Noc family.</text>
</comment>
<dbReference type="Gene3D" id="3.30.160.60">
    <property type="entry name" value="Classic Zinc Finger"/>
    <property type="match status" value="1"/>
</dbReference>
<name>A0A6A4VVD0_AMPAM</name>
<feature type="compositionally biased region" description="Basic and acidic residues" evidence="6">
    <location>
        <begin position="84"/>
        <end position="119"/>
    </location>
</feature>
<dbReference type="PANTHER" id="PTHR12522:SF4">
    <property type="entry name" value="ZINC FINGER PROTEIN ELBOW"/>
    <property type="match status" value="1"/>
</dbReference>
<dbReference type="InterPro" id="IPR013087">
    <property type="entry name" value="Znf_C2H2_type"/>
</dbReference>
<feature type="region of interest" description="Disordered" evidence="6">
    <location>
        <begin position="30"/>
        <end position="138"/>
    </location>
</feature>
<dbReference type="PROSITE" id="PS50157">
    <property type="entry name" value="ZINC_FINGER_C2H2_2"/>
    <property type="match status" value="1"/>
</dbReference>
<dbReference type="GO" id="GO:0045892">
    <property type="term" value="P:negative regulation of DNA-templated transcription"/>
    <property type="evidence" value="ECO:0007669"/>
    <property type="project" value="TreeGrafter"/>
</dbReference>
<dbReference type="InterPro" id="IPR051520">
    <property type="entry name" value="Elbow/Noc_ZnFinger"/>
</dbReference>
<dbReference type="EMBL" id="VIIS01001625">
    <property type="protein sequence ID" value="KAF0295350.1"/>
    <property type="molecule type" value="Genomic_DNA"/>
</dbReference>
<proteinExistence type="inferred from homology"/>
<accession>A0A6A4VVD0</accession>
<dbReference type="PANTHER" id="PTHR12522">
    <property type="entry name" value="ZINC-FINGER PROTEIN NOLZ1-RELATED"/>
    <property type="match status" value="1"/>
</dbReference>
<organism evidence="8 9">
    <name type="scientific">Amphibalanus amphitrite</name>
    <name type="common">Striped barnacle</name>
    <name type="synonym">Balanus amphitrite</name>
    <dbReference type="NCBI Taxonomy" id="1232801"/>
    <lineage>
        <taxon>Eukaryota</taxon>
        <taxon>Metazoa</taxon>
        <taxon>Ecdysozoa</taxon>
        <taxon>Arthropoda</taxon>
        <taxon>Crustacea</taxon>
        <taxon>Multicrustacea</taxon>
        <taxon>Cirripedia</taxon>
        <taxon>Thoracica</taxon>
        <taxon>Thoracicalcarea</taxon>
        <taxon>Balanomorpha</taxon>
        <taxon>Balanoidea</taxon>
        <taxon>Balanidae</taxon>
        <taxon>Amphibalaninae</taxon>
        <taxon>Amphibalanus</taxon>
    </lineage>
</organism>
<keyword evidence="4" id="KW-0862">Zinc</keyword>
<reference evidence="8 9" key="1">
    <citation type="submission" date="2019-07" db="EMBL/GenBank/DDBJ databases">
        <title>Draft genome assembly of a fouling barnacle, Amphibalanus amphitrite (Darwin, 1854): The first reference genome for Thecostraca.</title>
        <authorList>
            <person name="Kim W."/>
        </authorList>
    </citation>
    <scope>NUCLEOTIDE SEQUENCE [LARGE SCALE GENOMIC DNA]</scope>
    <source>
        <strain evidence="8">SNU_AA5</strain>
        <tissue evidence="8">Soma without cirri and trophi</tissue>
    </source>
</reference>
<evidence type="ECO:0000259" key="7">
    <source>
        <dbReference type="PROSITE" id="PS50157"/>
    </source>
</evidence>
<dbReference type="Proteomes" id="UP000440578">
    <property type="component" value="Unassembled WGS sequence"/>
</dbReference>
<gene>
    <name evidence="8" type="primary">noc_0</name>
    <name evidence="8" type="ORF">FJT64_007113</name>
</gene>
<feature type="compositionally biased region" description="Low complexity" evidence="6">
    <location>
        <begin position="56"/>
        <end position="76"/>
    </location>
</feature>
<feature type="domain" description="C2H2-type" evidence="7">
    <location>
        <begin position="285"/>
        <end position="318"/>
    </location>
</feature>
<evidence type="ECO:0000256" key="1">
    <source>
        <dbReference type="ARBA" id="ARBA00010144"/>
    </source>
</evidence>
<evidence type="ECO:0000256" key="3">
    <source>
        <dbReference type="ARBA" id="ARBA00022771"/>
    </source>
</evidence>
<evidence type="ECO:0000256" key="4">
    <source>
        <dbReference type="ARBA" id="ARBA00022833"/>
    </source>
</evidence>
<evidence type="ECO:0000256" key="6">
    <source>
        <dbReference type="SAM" id="MobiDB-lite"/>
    </source>
</evidence>
<evidence type="ECO:0000256" key="2">
    <source>
        <dbReference type="ARBA" id="ARBA00022723"/>
    </source>
</evidence>
<keyword evidence="3 5" id="KW-0863">Zinc-finger</keyword>
<keyword evidence="2" id="KW-0479">Metal-binding</keyword>
<protein>
    <submittedName>
        <fullName evidence="8">Zinc finger protein Noc</fullName>
    </submittedName>
</protein>